<protein>
    <submittedName>
        <fullName evidence="1">Uncharacterized protein</fullName>
    </submittedName>
</protein>
<gene>
    <name evidence="1" type="ORF">GCM10009864_47260</name>
</gene>
<accession>A0ABP6ELK2</accession>
<comment type="caution">
    <text evidence="1">The sequence shown here is derived from an EMBL/GenBank/DDBJ whole genome shotgun (WGS) entry which is preliminary data.</text>
</comment>
<dbReference type="RefSeq" id="WP_344579285.1">
    <property type="nucleotide sequence ID" value="NZ_BAAARK010000016.1"/>
</dbReference>
<organism evidence="1 2">
    <name type="scientific">Streptomyces lunalinharesii</name>
    <dbReference type="NCBI Taxonomy" id="333384"/>
    <lineage>
        <taxon>Bacteria</taxon>
        <taxon>Bacillati</taxon>
        <taxon>Actinomycetota</taxon>
        <taxon>Actinomycetes</taxon>
        <taxon>Kitasatosporales</taxon>
        <taxon>Streptomycetaceae</taxon>
        <taxon>Streptomyces</taxon>
    </lineage>
</organism>
<dbReference type="EMBL" id="BAAARK010000016">
    <property type="protein sequence ID" value="GAA2671514.1"/>
    <property type="molecule type" value="Genomic_DNA"/>
</dbReference>
<reference evidence="2" key="1">
    <citation type="journal article" date="2019" name="Int. J. Syst. Evol. Microbiol.">
        <title>The Global Catalogue of Microorganisms (GCM) 10K type strain sequencing project: providing services to taxonomists for standard genome sequencing and annotation.</title>
        <authorList>
            <consortium name="The Broad Institute Genomics Platform"/>
            <consortium name="The Broad Institute Genome Sequencing Center for Infectious Disease"/>
            <person name="Wu L."/>
            <person name="Ma J."/>
        </authorList>
    </citation>
    <scope>NUCLEOTIDE SEQUENCE [LARGE SCALE GENOMIC DNA]</scope>
    <source>
        <strain evidence="2">JCM 16374</strain>
    </source>
</reference>
<proteinExistence type="predicted"/>
<name>A0ABP6ELK2_9ACTN</name>
<keyword evidence="2" id="KW-1185">Reference proteome</keyword>
<evidence type="ECO:0000313" key="2">
    <source>
        <dbReference type="Proteomes" id="UP001500994"/>
    </source>
</evidence>
<sequence length="64" mass="6327">MAAAVAVPLDVIMDDDLVIGGGAVAPVQDLVEGQVLEELLLVVVTSANSGSWAGAAAGRAAERP</sequence>
<evidence type="ECO:0000313" key="1">
    <source>
        <dbReference type="EMBL" id="GAA2671514.1"/>
    </source>
</evidence>
<dbReference type="Proteomes" id="UP001500994">
    <property type="component" value="Unassembled WGS sequence"/>
</dbReference>